<keyword evidence="2" id="KW-1185">Reference proteome</keyword>
<dbReference type="KEGG" id="many:MANY_45740"/>
<evidence type="ECO:0008006" key="3">
    <source>
        <dbReference type="Google" id="ProtNLM"/>
    </source>
</evidence>
<reference evidence="1 2" key="1">
    <citation type="journal article" date="2019" name="Emerg. Microbes Infect.">
        <title>Comprehensive subspecies identification of 175 nontuberculous mycobacteria species based on 7547 genomic profiles.</title>
        <authorList>
            <person name="Matsumoto Y."/>
            <person name="Kinjo T."/>
            <person name="Motooka D."/>
            <person name="Nabeya D."/>
            <person name="Jung N."/>
            <person name="Uechi K."/>
            <person name="Horii T."/>
            <person name="Iida T."/>
            <person name="Fujita J."/>
            <person name="Nakamura S."/>
        </authorList>
    </citation>
    <scope>NUCLEOTIDE SEQUENCE [LARGE SCALE GENOMIC DNA]</scope>
    <source>
        <strain evidence="1 2">JCM 30275</strain>
    </source>
</reference>
<protein>
    <recommendedName>
        <fullName evidence="3">DUF3151 domain-containing protein</fullName>
    </recommendedName>
</protein>
<dbReference type="AlphaFoldDB" id="A0A6N4WGC6"/>
<sequence>MVLTLSVGVCHRAAAARHNGHMTSFGDLLGPAPVLLPGDIEAEAALEAGEKPAIVAAAHPSASVAWACLAEDALAEDKAVTAYAYARTGYHRGLDQLRRNGWKGFGPVPYQHEPNRGFLRCVAALARAADTIGETDEYARCLDLLDDCDPSARAELGLA</sequence>
<accession>A0A6N4WGC6</accession>
<gene>
    <name evidence="1" type="ORF">MANY_45740</name>
</gene>
<name>A0A6N4WGC6_9MYCO</name>
<proteinExistence type="predicted"/>
<evidence type="ECO:0000313" key="1">
    <source>
        <dbReference type="EMBL" id="BBZ79237.1"/>
    </source>
</evidence>
<dbReference type="Pfam" id="PF11349">
    <property type="entry name" value="DUF3151"/>
    <property type="match status" value="1"/>
</dbReference>
<organism evidence="1 2">
    <name type="scientific">Mycolicibacterium anyangense</name>
    <dbReference type="NCBI Taxonomy" id="1431246"/>
    <lineage>
        <taxon>Bacteria</taxon>
        <taxon>Bacillati</taxon>
        <taxon>Actinomycetota</taxon>
        <taxon>Actinomycetes</taxon>
        <taxon>Mycobacteriales</taxon>
        <taxon>Mycobacteriaceae</taxon>
        <taxon>Mycolicibacterium</taxon>
    </lineage>
</organism>
<dbReference type="EMBL" id="AP022620">
    <property type="protein sequence ID" value="BBZ79237.1"/>
    <property type="molecule type" value="Genomic_DNA"/>
</dbReference>
<dbReference type="InterPro" id="IPR014487">
    <property type="entry name" value="DUF3151"/>
</dbReference>
<evidence type="ECO:0000313" key="2">
    <source>
        <dbReference type="Proteomes" id="UP000467249"/>
    </source>
</evidence>
<dbReference type="Proteomes" id="UP000467249">
    <property type="component" value="Chromosome"/>
</dbReference>
<dbReference type="PIRSF" id="PIRSF017349">
    <property type="entry name" value="UCP017349"/>
    <property type="match status" value="1"/>
</dbReference>